<comment type="caution">
    <text evidence="1">The sequence shown here is derived from an EMBL/GenBank/DDBJ whole genome shotgun (WGS) entry which is preliminary data.</text>
</comment>
<proteinExistence type="predicted"/>
<evidence type="ECO:0000313" key="2">
    <source>
        <dbReference type="Proteomes" id="UP000324222"/>
    </source>
</evidence>
<reference evidence="1 2" key="1">
    <citation type="submission" date="2019-05" db="EMBL/GenBank/DDBJ databases">
        <title>Another draft genome of Portunus trituberculatus and its Hox gene families provides insights of decapod evolution.</title>
        <authorList>
            <person name="Jeong J.-H."/>
            <person name="Song I."/>
            <person name="Kim S."/>
            <person name="Choi T."/>
            <person name="Kim D."/>
            <person name="Ryu S."/>
            <person name="Kim W."/>
        </authorList>
    </citation>
    <scope>NUCLEOTIDE SEQUENCE [LARGE SCALE GENOMIC DNA]</scope>
    <source>
        <tissue evidence="1">Muscle</tissue>
    </source>
</reference>
<dbReference type="AlphaFoldDB" id="A0A5B7H2H2"/>
<evidence type="ECO:0000313" key="1">
    <source>
        <dbReference type="EMBL" id="MPC64263.1"/>
    </source>
</evidence>
<dbReference type="EMBL" id="VSRR010021851">
    <property type="protein sequence ID" value="MPC64263.1"/>
    <property type="molecule type" value="Genomic_DNA"/>
</dbReference>
<sequence>MVQWNHVCFGVRGVSKRTIAAPNLKTNQPTNQAHGFESCPRSECSRPAHLTVHRGLVRGAPASVWLLRASMSLISLAQDCGVWFPPLLPPSHVAASLLSLTPLFLSLAAFYSPHVCLWFLPVLYYRCIHGGINGCWSAEVGRGGCRVGWWVVGGKE</sequence>
<dbReference type="Proteomes" id="UP000324222">
    <property type="component" value="Unassembled WGS sequence"/>
</dbReference>
<organism evidence="1 2">
    <name type="scientific">Portunus trituberculatus</name>
    <name type="common">Swimming crab</name>
    <name type="synonym">Neptunus trituberculatus</name>
    <dbReference type="NCBI Taxonomy" id="210409"/>
    <lineage>
        <taxon>Eukaryota</taxon>
        <taxon>Metazoa</taxon>
        <taxon>Ecdysozoa</taxon>
        <taxon>Arthropoda</taxon>
        <taxon>Crustacea</taxon>
        <taxon>Multicrustacea</taxon>
        <taxon>Malacostraca</taxon>
        <taxon>Eumalacostraca</taxon>
        <taxon>Eucarida</taxon>
        <taxon>Decapoda</taxon>
        <taxon>Pleocyemata</taxon>
        <taxon>Brachyura</taxon>
        <taxon>Eubrachyura</taxon>
        <taxon>Portunoidea</taxon>
        <taxon>Portunidae</taxon>
        <taxon>Portuninae</taxon>
        <taxon>Portunus</taxon>
    </lineage>
</organism>
<name>A0A5B7H2H2_PORTR</name>
<keyword evidence="2" id="KW-1185">Reference proteome</keyword>
<protein>
    <submittedName>
        <fullName evidence="1">Uncharacterized protein</fullName>
    </submittedName>
</protein>
<gene>
    <name evidence="1" type="ORF">E2C01_058375</name>
</gene>
<accession>A0A5B7H2H2</accession>